<dbReference type="FunCoup" id="K1R9A7">
    <property type="interactions" value="129"/>
</dbReference>
<dbReference type="GO" id="GO:0008466">
    <property type="term" value="F:glycogenin glucosyltransferase activity"/>
    <property type="evidence" value="ECO:0007669"/>
    <property type="project" value="UniProtKB-EC"/>
</dbReference>
<evidence type="ECO:0000256" key="10">
    <source>
        <dbReference type="ARBA" id="ARBA00038934"/>
    </source>
</evidence>
<comment type="catalytic activity">
    <reaction evidence="11">
        <text>[1,4-alpha-D-glucosyl](n)-L-tyrosyl-[glycogenin] + UDP-alpha-D-glucose = [1,4-alpha-D-glucosyl](n+1)-L-tyrosyl-[glycogenin] + UDP + H(+)</text>
        <dbReference type="Rhea" id="RHEA:56560"/>
        <dbReference type="Rhea" id="RHEA-COMP:14606"/>
        <dbReference type="Rhea" id="RHEA-COMP:14607"/>
        <dbReference type="ChEBI" id="CHEBI:15378"/>
        <dbReference type="ChEBI" id="CHEBI:58223"/>
        <dbReference type="ChEBI" id="CHEBI:58885"/>
        <dbReference type="ChEBI" id="CHEBI:140574"/>
        <dbReference type="EC" id="2.4.1.186"/>
    </reaction>
</comment>
<reference evidence="16" key="1">
    <citation type="journal article" date="2012" name="Nature">
        <title>The oyster genome reveals stress adaptation and complexity of shell formation.</title>
        <authorList>
            <person name="Zhang G."/>
            <person name="Fang X."/>
            <person name="Guo X."/>
            <person name="Li L."/>
            <person name="Luo R."/>
            <person name="Xu F."/>
            <person name="Yang P."/>
            <person name="Zhang L."/>
            <person name="Wang X."/>
            <person name="Qi H."/>
            <person name="Xiong Z."/>
            <person name="Que H."/>
            <person name="Xie Y."/>
            <person name="Holland P.W."/>
            <person name="Paps J."/>
            <person name="Zhu Y."/>
            <person name="Wu F."/>
            <person name="Chen Y."/>
            <person name="Wang J."/>
            <person name="Peng C."/>
            <person name="Meng J."/>
            <person name="Yang L."/>
            <person name="Liu J."/>
            <person name="Wen B."/>
            <person name="Zhang N."/>
            <person name="Huang Z."/>
            <person name="Zhu Q."/>
            <person name="Feng Y."/>
            <person name="Mount A."/>
            <person name="Hedgecock D."/>
            <person name="Xu Z."/>
            <person name="Liu Y."/>
            <person name="Domazet-Loso T."/>
            <person name="Du Y."/>
            <person name="Sun X."/>
            <person name="Zhang S."/>
            <person name="Liu B."/>
            <person name="Cheng P."/>
            <person name="Jiang X."/>
            <person name="Li J."/>
            <person name="Fan D."/>
            <person name="Wang W."/>
            <person name="Fu W."/>
            <person name="Wang T."/>
            <person name="Wang B."/>
            <person name="Zhang J."/>
            <person name="Peng Z."/>
            <person name="Li Y."/>
            <person name="Li N."/>
            <person name="Wang J."/>
            <person name="Chen M."/>
            <person name="He Y."/>
            <person name="Tan F."/>
            <person name="Song X."/>
            <person name="Zheng Q."/>
            <person name="Huang R."/>
            <person name="Yang H."/>
            <person name="Du X."/>
            <person name="Chen L."/>
            <person name="Yang M."/>
            <person name="Gaffney P.M."/>
            <person name="Wang S."/>
            <person name="Luo L."/>
            <person name="She Z."/>
            <person name="Ming Y."/>
            <person name="Huang W."/>
            <person name="Zhang S."/>
            <person name="Huang B."/>
            <person name="Zhang Y."/>
            <person name="Qu T."/>
            <person name="Ni P."/>
            <person name="Miao G."/>
            <person name="Wang J."/>
            <person name="Wang Q."/>
            <person name="Steinberg C.E."/>
            <person name="Wang H."/>
            <person name="Li N."/>
            <person name="Qian L."/>
            <person name="Zhang G."/>
            <person name="Li Y."/>
            <person name="Yang H."/>
            <person name="Liu X."/>
            <person name="Wang J."/>
            <person name="Yin Y."/>
            <person name="Wang J."/>
        </authorList>
    </citation>
    <scope>NUCLEOTIDE SEQUENCE [LARGE SCALE GENOMIC DNA]</scope>
    <source>
        <strain evidence="16">05x7-T-G4-1.051#20</strain>
    </source>
</reference>
<organism evidence="16">
    <name type="scientific">Magallana gigas</name>
    <name type="common">Pacific oyster</name>
    <name type="synonym">Crassostrea gigas</name>
    <dbReference type="NCBI Taxonomy" id="29159"/>
    <lineage>
        <taxon>Eukaryota</taxon>
        <taxon>Metazoa</taxon>
        <taxon>Spiralia</taxon>
        <taxon>Lophotrochozoa</taxon>
        <taxon>Mollusca</taxon>
        <taxon>Bivalvia</taxon>
        <taxon>Autobranchia</taxon>
        <taxon>Pteriomorphia</taxon>
        <taxon>Ostreida</taxon>
        <taxon>Ostreoidea</taxon>
        <taxon>Ostreidae</taxon>
        <taxon>Magallana</taxon>
    </lineage>
</organism>
<dbReference type="EMBL" id="MF571910">
    <property type="protein sequence ID" value="AST16087.1"/>
    <property type="molecule type" value="mRNA"/>
</dbReference>
<proteinExistence type="evidence at transcript level"/>
<dbReference type="EC" id="2.4.1.186" evidence="10"/>
<dbReference type="GO" id="GO:0005737">
    <property type="term" value="C:cytoplasm"/>
    <property type="evidence" value="ECO:0007669"/>
    <property type="project" value="UniProtKB-SubCell"/>
</dbReference>
<keyword evidence="4" id="KW-0808">Transferase</keyword>
<evidence type="ECO:0000256" key="13">
    <source>
        <dbReference type="ARBA" id="ARBA00057883"/>
    </source>
</evidence>
<sequence length="539" mass="59834">MAERGDREAFVTLATNDTYALGCLVLGNSLRQRAQTTRKLVVMITPGVTQPMRNQLARVFDMIYDVNLLDSRDAANLQLLGRPDLSVTFTKLHCWRLTMFDKAVFLDADTLVLQNVDELFDREELSAAPDAGWPDCFNSGVFVFRPSEETYDSLLKFAMSQGSFDGGDQGLLNMYFRDWATKDIARHLPFIYNVVSQAFYSYLPAFTQFKDSVKIVHFIGATKPWHHPYNTATKEVTPLPETGHNKDYLQIWWDIFMSFVQPTLDPSLTSALMSSHNEPTKGIEPPKATVPVIYPYIPPDIDDLSYHPKAPQSSSNSSRNSPEVKEIPVVTRIYSDLESHYAEEPVSVYGVDNMPAAKILDVPLVVNTWAAANEIKKEIKNPVKESVSEPDCVHNVKVDDSSDLYFNIETSTEPESSVAKQQAESCGCYDSTCTSCNEAQDKGGAEGGLIGELASLSLQTGATFGGSQSNLSEQERKLNWERGQVDYLGADKFENIKEKLDKSMKGPATSSKTYTSNPFSTSIPVSTTSTAKKPIAPKK</sequence>
<dbReference type="Pfam" id="PF01501">
    <property type="entry name" value="Glyco_transf_8"/>
    <property type="match status" value="1"/>
</dbReference>
<dbReference type="PANTHER" id="PTHR11183">
    <property type="entry name" value="GLYCOGENIN SUBFAMILY MEMBER"/>
    <property type="match status" value="1"/>
</dbReference>
<dbReference type="InterPro" id="IPR050587">
    <property type="entry name" value="GNT1/Glycosyltrans_8"/>
</dbReference>
<accession>K1R9A7</accession>
<protein>
    <recommendedName>
        <fullName evidence="10">glycogenin glucosyltransferase</fullName>
        <ecNumber evidence="10">2.4.1.186</ecNumber>
    </recommendedName>
</protein>
<dbReference type="GO" id="GO:0005978">
    <property type="term" value="P:glycogen biosynthetic process"/>
    <property type="evidence" value="ECO:0007669"/>
    <property type="project" value="UniProtKB-KW"/>
</dbReference>
<dbReference type="CDD" id="cd02537">
    <property type="entry name" value="GT8_Glycogenin"/>
    <property type="match status" value="1"/>
</dbReference>
<comment type="catalytic activity">
    <reaction evidence="12">
        <text>L-tyrosyl-[glycogenin] + UDP-alpha-D-glucose = alpha-D-glucosyl-L-tyrosyl-[glycogenin] + UDP + H(+)</text>
        <dbReference type="Rhea" id="RHEA:23360"/>
        <dbReference type="Rhea" id="RHEA-COMP:14604"/>
        <dbReference type="Rhea" id="RHEA-COMP:14605"/>
        <dbReference type="ChEBI" id="CHEBI:15378"/>
        <dbReference type="ChEBI" id="CHEBI:46858"/>
        <dbReference type="ChEBI" id="CHEBI:58223"/>
        <dbReference type="ChEBI" id="CHEBI:58885"/>
        <dbReference type="ChEBI" id="CHEBI:140573"/>
        <dbReference type="EC" id="2.4.1.186"/>
    </reaction>
</comment>
<comment type="similarity">
    <text evidence="9">Belongs to the glycosyltransferase 8 family. Glycogenin subfamily.</text>
</comment>
<evidence type="ECO:0000256" key="14">
    <source>
        <dbReference type="SAM" id="MobiDB-lite"/>
    </source>
</evidence>
<evidence type="ECO:0000256" key="12">
    <source>
        <dbReference type="ARBA" id="ARBA00052293"/>
    </source>
</evidence>
<dbReference type="AlphaFoldDB" id="K1R9A7"/>
<evidence type="ECO:0000256" key="3">
    <source>
        <dbReference type="ARBA" id="ARBA00022490"/>
    </source>
</evidence>
<evidence type="ECO:0000313" key="15">
    <source>
        <dbReference type="EMBL" id="AST16087.1"/>
    </source>
</evidence>
<evidence type="ECO:0000256" key="4">
    <source>
        <dbReference type="ARBA" id="ARBA00022679"/>
    </source>
</evidence>
<dbReference type="EMBL" id="JH816961">
    <property type="protein sequence ID" value="EKC37760.1"/>
    <property type="molecule type" value="Genomic_DNA"/>
</dbReference>
<evidence type="ECO:0000256" key="2">
    <source>
        <dbReference type="ARBA" id="ARBA00004496"/>
    </source>
</evidence>
<keyword evidence="8" id="KW-0464">Manganese</keyword>
<feature type="compositionally biased region" description="Polar residues" evidence="14">
    <location>
        <begin position="508"/>
        <end position="531"/>
    </location>
</feature>
<gene>
    <name evidence="16" type="ORF">CGI_10023521</name>
</gene>
<feature type="region of interest" description="Disordered" evidence="14">
    <location>
        <begin position="499"/>
        <end position="539"/>
    </location>
</feature>
<dbReference type="InterPro" id="IPR002495">
    <property type="entry name" value="Glyco_trans_8"/>
</dbReference>
<evidence type="ECO:0000256" key="7">
    <source>
        <dbReference type="ARBA" id="ARBA00023180"/>
    </source>
</evidence>
<dbReference type="FunFam" id="3.90.550.10:FF:000092">
    <property type="entry name" value="Glycogenin 2"/>
    <property type="match status" value="1"/>
</dbReference>
<evidence type="ECO:0000256" key="6">
    <source>
        <dbReference type="ARBA" id="ARBA00023056"/>
    </source>
</evidence>
<dbReference type="SUPFAM" id="SSF53448">
    <property type="entry name" value="Nucleotide-diphospho-sugar transferases"/>
    <property type="match status" value="1"/>
</dbReference>
<evidence type="ECO:0000256" key="9">
    <source>
        <dbReference type="ARBA" id="ARBA00038162"/>
    </source>
</evidence>
<evidence type="ECO:0000313" key="16">
    <source>
        <dbReference type="EMBL" id="EKC37760.1"/>
    </source>
</evidence>
<keyword evidence="7" id="KW-0325">Glycoprotein</keyword>
<dbReference type="BRENDA" id="2.4.1.186">
    <property type="organism ID" value="1683"/>
</dbReference>
<comment type="cofactor">
    <cofactor evidence="1">
        <name>Mn(2+)</name>
        <dbReference type="ChEBI" id="CHEBI:29035"/>
    </cofactor>
</comment>
<keyword evidence="6" id="KW-0320">Glycogen biosynthesis</keyword>
<dbReference type="InterPro" id="IPR029044">
    <property type="entry name" value="Nucleotide-diphossugar_trans"/>
</dbReference>
<name>K1R9A7_MAGGI</name>
<reference evidence="15" key="2">
    <citation type="journal article" date="2017" name="J. Agric. Food Chem.">
        <title>Identification and Functional Characterization of the Glycogen Synthesis Related Gene Glycogenin in Pacific oysters (Crassostrea gigas).</title>
        <authorList>
            <person name="Li B."/>
            <person name="Meng J."/>
            <person name="Li L."/>
            <person name="Liu S."/>
            <person name="Wang T."/>
            <person name="Zhang G."/>
        </authorList>
    </citation>
    <scope>NUCLEOTIDE SEQUENCE</scope>
</reference>
<dbReference type="Gene3D" id="3.90.550.10">
    <property type="entry name" value="Spore Coat Polysaccharide Biosynthesis Protein SpsA, Chain A"/>
    <property type="match status" value="1"/>
</dbReference>
<keyword evidence="3" id="KW-0963">Cytoplasm</keyword>
<feature type="region of interest" description="Disordered" evidence="14">
    <location>
        <begin position="305"/>
        <end position="324"/>
    </location>
</feature>
<dbReference type="GO" id="GO:0046872">
    <property type="term" value="F:metal ion binding"/>
    <property type="evidence" value="ECO:0007669"/>
    <property type="project" value="UniProtKB-KW"/>
</dbReference>
<comment type="subcellular location">
    <subcellularLocation>
        <location evidence="2">Cytoplasm</location>
    </subcellularLocation>
</comment>
<evidence type="ECO:0000256" key="8">
    <source>
        <dbReference type="ARBA" id="ARBA00023211"/>
    </source>
</evidence>
<dbReference type="OrthoDB" id="2014201at2759"/>
<evidence type="ECO:0000256" key="5">
    <source>
        <dbReference type="ARBA" id="ARBA00022723"/>
    </source>
</evidence>
<evidence type="ECO:0000256" key="1">
    <source>
        <dbReference type="ARBA" id="ARBA00001936"/>
    </source>
</evidence>
<dbReference type="KEGG" id="crg:105334348"/>
<comment type="function">
    <text evidence="13">Self-glucosylating initiator of glycogen synthesis. It catalyzes the formation of a short alpha (1,4)-glucosyl chain covalently attached via a glucose 1-O-tyrosyl linkage to internal tyrosine residues and these chains act as primers for the elongation reaction catalyzed by glycogen synthase.</text>
</comment>
<dbReference type="HOGENOM" id="CLU_017171_3_1_1"/>
<evidence type="ECO:0000256" key="11">
    <source>
        <dbReference type="ARBA" id="ARBA00050886"/>
    </source>
</evidence>
<keyword evidence="5" id="KW-0479">Metal-binding</keyword>